<evidence type="ECO:0000313" key="2">
    <source>
        <dbReference type="Proteomes" id="UP000886841"/>
    </source>
</evidence>
<dbReference type="AlphaFoldDB" id="A0A9D1EIG3"/>
<evidence type="ECO:0000313" key="1">
    <source>
        <dbReference type="EMBL" id="HIR92179.1"/>
    </source>
</evidence>
<reference evidence="1" key="2">
    <citation type="journal article" date="2021" name="PeerJ">
        <title>Extensive microbial diversity within the chicken gut microbiome revealed by metagenomics and culture.</title>
        <authorList>
            <person name="Gilroy R."/>
            <person name="Ravi A."/>
            <person name="Getino M."/>
            <person name="Pursley I."/>
            <person name="Horton D.L."/>
            <person name="Alikhan N.F."/>
            <person name="Baker D."/>
            <person name="Gharbi K."/>
            <person name="Hall N."/>
            <person name="Watson M."/>
            <person name="Adriaenssens E.M."/>
            <person name="Foster-Nyarko E."/>
            <person name="Jarju S."/>
            <person name="Secka A."/>
            <person name="Antonio M."/>
            <person name="Oren A."/>
            <person name="Chaudhuri R.R."/>
            <person name="La Ragione R."/>
            <person name="Hildebrand F."/>
            <person name="Pallen M.J."/>
        </authorList>
    </citation>
    <scope>NUCLEOTIDE SEQUENCE</scope>
    <source>
        <strain evidence="1">ChiSxjej1B13-7041</strain>
    </source>
</reference>
<dbReference type="EMBL" id="DVHU01000017">
    <property type="protein sequence ID" value="HIR92179.1"/>
    <property type="molecule type" value="Genomic_DNA"/>
</dbReference>
<sequence length="63" mass="7185">MPSKSYTGRPLGRPLPIPSRESFCREFAGLICAQDFSTHAPNLNRHRPHTRVELSCLHNARKE</sequence>
<protein>
    <submittedName>
        <fullName evidence="1">Uncharacterized protein</fullName>
    </submittedName>
</protein>
<proteinExistence type="predicted"/>
<comment type="caution">
    <text evidence="1">The sequence shown here is derived from an EMBL/GenBank/DDBJ whole genome shotgun (WGS) entry which is preliminary data.</text>
</comment>
<gene>
    <name evidence="1" type="ORF">IAB98_02000</name>
</gene>
<organism evidence="1 2">
    <name type="scientific">Candidatus Egerieimonas intestinavium</name>
    <dbReference type="NCBI Taxonomy" id="2840777"/>
    <lineage>
        <taxon>Bacteria</taxon>
        <taxon>Bacillati</taxon>
        <taxon>Bacillota</taxon>
        <taxon>Clostridia</taxon>
        <taxon>Lachnospirales</taxon>
        <taxon>Lachnospiraceae</taxon>
        <taxon>Lachnospiraceae incertae sedis</taxon>
        <taxon>Candidatus Egerieimonas</taxon>
    </lineage>
</organism>
<accession>A0A9D1EIG3</accession>
<name>A0A9D1EIG3_9FIRM</name>
<reference evidence="1" key="1">
    <citation type="submission" date="2020-10" db="EMBL/GenBank/DDBJ databases">
        <authorList>
            <person name="Gilroy R."/>
        </authorList>
    </citation>
    <scope>NUCLEOTIDE SEQUENCE</scope>
    <source>
        <strain evidence="1">ChiSxjej1B13-7041</strain>
    </source>
</reference>
<dbReference type="Proteomes" id="UP000886841">
    <property type="component" value="Unassembled WGS sequence"/>
</dbReference>